<dbReference type="AlphaFoldDB" id="A0A6A6SSE6"/>
<dbReference type="OrthoDB" id="3010248at2759"/>
<keyword evidence="1" id="KW-1133">Transmembrane helix</keyword>
<feature type="transmembrane region" description="Helical" evidence="1">
    <location>
        <begin position="350"/>
        <end position="370"/>
    </location>
</feature>
<name>A0A6A6SSE6_9PLEO</name>
<keyword evidence="3" id="KW-1185">Reference proteome</keyword>
<feature type="transmembrane region" description="Helical" evidence="1">
    <location>
        <begin position="382"/>
        <end position="406"/>
    </location>
</feature>
<feature type="transmembrane region" description="Helical" evidence="1">
    <location>
        <begin position="470"/>
        <end position="493"/>
    </location>
</feature>
<feature type="transmembrane region" description="Helical" evidence="1">
    <location>
        <begin position="222"/>
        <end position="240"/>
    </location>
</feature>
<dbReference type="Proteomes" id="UP000799324">
    <property type="component" value="Unassembled WGS sequence"/>
</dbReference>
<accession>A0A6A6SSE6</accession>
<keyword evidence="1" id="KW-0812">Transmembrane</keyword>
<keyword evidence="1" id="KW-0472">Membrane</keyword>
<organism evidence="2 3">
    <name type="scientific">Lophiostoma macrostomum CBS 122681</name>
    <dbReference type="NCBI Taxonomy" id="1314788"/>
    <lineage>
        <taxon>Eukaryota</taxon>
        <taxon>Fungi</taxon>
        <taxon>Dikarya</taxon>
        <taxon>Ascomycota</taxon>
        <taxon>Pezizomycotina</taxon>
        <taxon>Dothideomycetes</taxon>
        <taxon>Pleosporomycetidae</taxon>
        <taxon>Pleosporales</taxon>
        <taxon>Lophiostomataceae</taxon>
        <taxon>Lophiostoma</taxon>
    </lineage>
</organism>
<feature type="transmembrane region" description="Helical" evidence="1">
    <location>
        <begin position="260"/>
        <end position="284"/>
    </location>
</feature>
<feature type="transmembrane region" description="Helical" evidence="1">
    <location>
        <begin position="427"/>
        <end position="450"/>
    </location>
</feature>
<evidence type="ECO:0000256" key="1">
    <source>
        <dbReference type="SAM" id="Phobius"/>
    </source>
</evidence>
<sequence length="551" mass="61590">MSTQQQRLLVHVTITLVAAAFFGVTNAGYNRERCYSVVKDLLGNGSLATNDSAFYRDHYGQPMSDPGYPILTIAGCDEFCGKGRGWYVDIGPRLSTWLIPVFLLLSNVEVSPLDKRRYLMIVHLLGDPIDSLWCLLLKIEAWSRCYRLALYGREGKDERHVRNLATVLGGIEELSGNYAHPLEVYNTIRAQTALEDDELQTLIGRTAQQLADSRSDERLRTLLATALYFYQLVSAFVTTVGGGNTSPPGGRIGTTMFMTWVIPTILLSNAVGGFTSVRVCYNILETFYRDATSRSDLWAHLVLVSPAMRRFGSVEEYFDSLCWAGGIYTYRRRKRVTFGSCKDGRSASTLLLLAMSPVVVSSIIASVILWNTPPIGLNCRNYLIFSIVIFFALSTFWTWLSAFLPVHDRVHWHMTLIKDGLIGIPSVVLIFLATAGLFNTCWCWSGVYSLRGQAHVPLNPISNFLSYDRTTYPVLVGVCLLLQLLAFAAMMRVGWAGWSLMRWSEDAKRTEWREARRGKPIHRTAKPLTDVTKLGGSISVTEGRAASGRRA</sequence>
<proteinExistence type="predicted"/>
<dbReference type="EMBL" id="MU004450">
    <property type="protein sequence ID" value="KAF2650570.1"/>
    <property type="molecule type" value="Genomic_DNA"/>
</dbReference>
<evidence type="ECO:0000313" key="2">
    <source>
        <dbReference type="EMBL" id="KAF2650570.1"/>
    </source>
</evidence>
<protein>
    <submittedName>
        <fullName evidence="2">Uncharacterized protein</fullName>
    </submittedName>
</protein>
<evidence type="ECO:0000313" key="3">
    <source>
        <dbReference type="Proteomes" id="UP000799324"/>
    </source>
</evidence>
<gene>
    <name evidence="2" type="ORF">K491DRAFT_126087</name>
</gene>
<reference evidence="2" key="1">
    <citation type="journal article" date="2020" name="Stud. Mycol.">
        <title>101 Dothideomycetes genomes: a test case for predicting lifestyles and emergence of pathogens.</title>
        <authorList>
            <person name="Haridas S."/>
            <person name="Albert R."/>
            <person name="Binder M."/>
            <person name="Bloem J."/>
            <person name="Labutti K."/>
            <person name="Salamov A."/>
            <person name="Andreopoulos B."/>
            <person name="Baker S."/>
            <person name="Barry K."/>
            <person name="Bills G."/>
            <person name="Bluhm B."/>
            <person name="Cannon C."/>
            <person name="Castanera R."/>
            <person name="Culley D."/>
            <person name="Daum C."/>
            <person name="Ezra D."/>
            <person name="Gonzalez J."/>
            <person name="Henrissat B."/>
            <person name="Kuo A."/>
            <person name="Liang C."/>
            <person name="Lipzen A."/>
            <person name="Lutzoni F."/>
            <person name="Magnuson J."/>
            <person name="Mondo S."/>
            <person name="Nolan M."/>
            <person name="Ohm R."/>
            <person name="Pangilinan J."/>
            <person name="Park H.-J."/>
            <person name="Ramirez L."/>
            <person name="Alfaro M."/>
            <person name="Sun H."/>
            <person name="Tritt A."/>
            <person name="Yoshinaga Y."/>
            <person name="Zwiers L.-H."/>
            <person name="Turgeon B."/>
            <person name="Goodwin S."/>
            <person name="Spatafora J."/>
            <person name="Crous P."/>
            <person name="Grigoriev I."/>
        </authorList>
    </citation>
    <scope>NUCLEOTIDE SEQUENCE</scope>
    <source>
        <strain evidence="2">CBS 122681</strain>
    </source>
</reference>